<evidence type="ECO:0000313" key="2">
    <source>
        <dbReference type="EMBL" id="MBD8051206.1"/>
    </source>
</evidence>
<dbReference type="InterPro" id="IPR017518">
    <property type="entry name" value="CHP03084"/>
</dbReference>
<accession>A0A927FI89</accession>
<dbReference type="RefSeq" id="WP_191819660.1">
    <property type="nucleotide sequence ID" value="NZ_JACYFT010000002.1"/>
</dbReference>
<dbReference type="InterPro" id="IPR034660">
    <property type="entry name" value="DinB/YfiT-like"/>
</dbReference>
<evidence type="ECO:0000259" key="1">
    <source>
        <dbReference type="Pfam" id="PF11716"/>
    </source>
</evidence>
<dbReference type="Gene3D" id="1.20.120.450">
    <property type="entry name" value="dinb family like domain"/>
    <property type="match status" value="1"/>
</dbReference>
<sequence length="270" mass="30027">MLTLTEAFAQEVHVLAAALQKLSPTQWTAPTQFKQWTPQQIVCHLHCWNEGADWAVHQPERFQARLQASREHVQRGLSMRDFERDAVDGAGPALLQRWRDLALDMAHRWQGLDARTRVAWAGPAMSVRSSLTARQMETWAHGQAVFDMLGQDRPESARLRNIVVLGVNTFGWSHSVRGWDVPPSLPRLSLMAPDGECWTFGEGGDAGHVRGSAVAFGQVVTQTRHLLDTDLQVEGEVARRWLLHAQCFAGAAQVPPAPGQRRKVLLSQGG</sequence>
<dbReference type="AlphaFoldDB" id="A0A927FI89"/>
<dbReference type="SUPFAM" id="SSF109854">
    <property type="entry name" value="DinB/YfiT-like putative metalloenzymes"/>
    <property type="match status" value="1"/>
</dbReference>
<proteinExistence type="predicted"/>
<protein>
    <submittedName>
        <fullName evidence="2">TIGR03084 family protein</fullName>
    </submittedName>
</protein>
<dbReference type="Proteomes" id="UP000647424">
    <property type="component" value="Unassembled WGS sequence"/>
</dbReference>
<comment type="caution">
    <text evidence="2">The sequence shown here is derived from an EMBL/GenBank/DDBJ whole genome shotgun (WGS) entry which is preliminary data.</text>
</comment>
<gene>
    <name evidence="2" type="ORF">IC609_11660</name>
</gene>
<dbReference type="NCBIfam" id="TIGR03083">
    <property type="entry name" value="maleylpyruvate isomerase family mycothiol-dependent enzyme"/>
    <property type="match status" value="1"/>
</dbReference>
<name>A0A927FI89_9BURK</name>
<dbReference type="Pfam" id="PF11716">
    <property type="entry name" value="MDMPI_N"/>
    <property type="match status" value="1"/>
</dbReference>
<dbReference type="NCBIfam" id="TIGR03084">
    <property type="entry name" value="TIGR03084 family metal-binding protein"/>
    <property type="match status" value="1"/>
</dbReference>
<evidence type="ECO:0000313" key="3">
    <source>
        <dbReference type="Proteomes" id="UP000647424"/>
    </source>
</evidence>
<feature type="domain" description="Mycothiol-dependent maleylpyruvate isomerase metal-binding" evidence="1">
    <location>
        <begin position="9"/>
        <end position="145"/>
    </location>
</feature>
<dbReference type="EMBL" id="JACYFT010000002">
    <property type="protein sequence ID" value="MBD8051206.1"/>
    <property type="molecule type" value="Genomic_DNA"/>
</dbReference>
<dbReference type="InterPro" id="IPR024344">
    <property type="entry name" value="MDMPI_metal-binding"/>
</dbReference>
<dbReference type="InterPro" id="IPR017517">
    <property type="entry name" value="Maleyloyr_isom"/>
</dbReference>
<keyword evidence="3" id="KW-1185">Reference proteome</keyword>
<dbReference type="GO" id="GO:0046872">
    <property type="term" value="F:metal ion binding"/>
    <property type="evidence" value="ECO:0007669"/>
    <property type="project" value="InterPro"/>
</dbReference>
<reference evidence="2" key="1">
    <citation type="submission" date="2020-09" db="EMBL/GenBank/DDBJ databases">
        <title>Genome seq and assembly of Limnohabitants sp.</title>
        <authorList>
            <person name="Chhetri G."/>
        </authorList>
    </citation>
    <scope>NUCLEOTIDE SEQUENCE</scope>
    <source>
        <strain evidence="2">JUR4</strain>
    </source>
</reference>
<organism evidence="2 3">
    <name type="scientific">Limnohabitans radicicola</name>
    <dbReference type="NCBI Taxonomy" id="2771427"/>
    <lineage>
        <taxon>Bacteria</taxon>
        <taxon>Pseudomonadati</taxon>
        <taxon>Pseudomonadota</taxon>
        <taxon>Betaproteobacteria</taxon>
        <taxon>Burkholderiales</taxon>
        <taxon>Comamonadaceae</taxon>
        <taxon>Limnohabitans</taxon>
    </lineage>
</organism>